<evidence type="ECO:0000313" key="5">
    <source>
        <dbReference type="Proteomes" id="UP001336020"/>
    </source>
</evidence>
<evidence type="ECO:0000313" key="4">
    <source>
        <dbReference type="EMBL" id="MEE2057522.1"/>
    </source>
</evidence>
<dbReference type="PANTHER" id="PTHR10491">
    <property type="entry name" value="DTDP-4-DEHYDRORHAMNOSE REDUCTASE"/>
    <property type="match status" value="1"/>
</dbReference>
<dbReference type="InterPro" id="IPR005913">
    <property type="entry name" value="dTDP_dehydrorham_reduct"/>
</dbReference>
<dbReference type="CDD" id="cd05254">
    <property type="entry name" value="dTDP_HR_like_SDR_e"/>
    <property type="match status" value="1"/>
</dbReference>
<dbReference type="Gene3D" id="3.90.25.10">
    <property type="entry name" value="UDP-galactose 4-epimerase, domain 1"/>
    <property type="match status" value="1"/>
</dbReference>
<dbReference type="SUPFAM" id="SSF51735">
    <property type="entry name" value="NAD(P)-binding Rossmann-fold domains"/>
    <property type="match status" value="1"/>
</dbReference>
<keyword evidence="5" id="KW-1185">Reference proteome</keyword>
<dbReference type="RefSeq" id="WP_330132780.1">
    <property type="nucleotide sequence ID" value="NZ_JAUTXY010000003.1"/>
</dbReference>
<comment type="caution">
    <text evidence="4">The sequence shown here is derived from an EMBL/GenBank/DDBJ whole genome shotgun (WGS) entry which is preliminary data.</text>
</comment>
<keyword evidence="2 4" id="KW-0560">Oxidoreductase</keyword>
<comment type="pathway">
    <text evidence="2">Carbohydrate biosynthesis; dTDP-L-rhamnose biosynthesis.</text>
</comment>
<proteinExistence type="inferred from homology"/>
<protein>
    <recommendedName>
        <fullName evidence="2">dTDP-4-dehydrorhamnose reductase</fullName>
        <ecNumber evidence="2">1.1.1.133</ecNumber>
    </recommendedName>
</protein>
<gene>
    <name evidence="4" type="primary">rfbD</name>
    <name evidence="4" type="ORF">Q7514_08255</name>
</gene>
<name>A0ABU7L9G9_9NOCA</name>
<dbReference type="InterPro" id="IPR029903">
    <property type="entry name" value="RmlD-like-bd"/>
</dbReference>
<feature type="domain" description="RmlD-like substrate binding" evidence="3">
    <location>
        <begin position="3"/>
        <end position="282"/>
    </location>
</feature>
<comment type="similarity">
    <text evidence="1 2">Belongs to the dTDP-4-dehydrorhamnose reductase family.</text>
</comment>
<dbReference type="GO" id="GO:0008831">
    <property type="term" value="F:dTDP-4-dehydrorhamnose reductase activity"/>
    <property type="evidence" value="ECO:0007669"/>
    <property type="project" value="UniProtKB-EC"/>
</dbReference>
<dbReference type="EC" id="1.1.1.133" evidence="2"/>
<organism evidence="4 5">
    <name type="scientific">Rhodococcus artemisiae</name>
    <dbReference type="NCBI Taxonomy" id="714159"/>
    <lineage>
        <taxon>Bacteria</taxon>
        <taxon>Bacillati</taxon>
        <taxon>Actinomycetota</taxon>
        <taxon>Actinomycetes</taxon>
        <taxon>Mycobacteriales</taxon>
        <taxon>Nocardiaceae</taxon>
        <taxon>Rhodococcus</taxon>
    </lineage>
</organism>
<evidence type="ECO:0000256" key="1">
    <source>
        <dbReference type="ARBA" id="ARBA00010944"/>
    </source>
</evidence>
<dbReference type="Pfam" id="PF04321">
    <property type="entry name" value="RmlD_sub_bind"/>
    <property type="match status" value="1"/>
</dbReference>
<dbReference type="NCBIfam" id="TIGR01214">
    <property type="entry name" value="rmlD"/>
    <property type="match status" value="1"/>
</dbReference>
<reference evidence="4 5" key="1">
    <citation type="submission" date="2023-07" db="EMBL/GenBank/DDBJ databases">
        <authorList>
            <person name="Girao M."/>
            <person name="Carvalho M.F."/>
        </authorList>
    </citation>
    <scope>NUCLEOTIDE SEQUENCE [LARGE SCALE GENOMIC DNA]</scope>
    <source>
        <strain evidence="4 5">YIM65754</strain>
    </source>
</reference>
<evidence type="ECO:0000259" key="3">
    <source>
        <dbReference type="Pfam" id="PF04321"/>
    </source>
</evidence>
<dbReference type="InterPro" id="IPR036291">
    <property type="entry name" value="NAD(P)-bd_dom_sf"/>
</dbReference>
<evidence type="ECO:0000256" key="2">
    <source>
        <dbReference type="RuleBase" id="RU364082"/>
    </source>
</evidence>
<sequence length="288" mass="29844">MRNVLVTGAHGQLGRHVIDLATSSGIPIRGAGSAEIDITDDASVAGAVAPGSVVINCAAYTAVDAAETDEEAATAVNGHGPAVLARVCADVGATLIHVSTDYVFAGDATQPYPVDAPTDPRSAYGRTKLLGEQSVLAALPSAHIVRTAWVYTGDGNDFVATMRRLERDRDTVRVVDDQVGCPTYARDLAAGLLELATRADADPVPGGILHATNAGEATWYDLARAVFAGVGADPERVHPCTSDEFVRPAPRPAYSVLDGQAWSAAGLTPLRPWREALSAALGALDAPE</sequence>
<comment type="function">
    <text evidence="2">Catalyzes the reduction of dTDP-6-deoxy-L-lyxo-4-hexulose to yield dTDP-L-rhamnose.</text>
</comment>
<dbReference type="EMBL" id="JAUTXY010000003">
    <property type="protein sequence ID" value="MEE2057522.1"/>
    <property type="molecule type" value="Genomic_DNA"/>
</dbReference>
<accession>A0ABU7L9G9</accession>
<keyword evidence="2" id="KW-0521">NADP</keyword>
<dbReference type="PANTHER" id="PTHR10491:SF4">
    <property type="entry name" value="METHIONINE ADENOSYLTRANSFERASE 2 SUBUNIT BETA"/>
    <property type="match status" value="1"/>
</dbReference>
<dbReference type="Gene3D" id="3.40.50.720">
    <property type="entry name" value="NAD(P)-binding Rossmann-like Domain"/>
    <property type="match status" value="1"/>
</dbReference>
<dbReference type="Proteomes" id="UP001336020">
    <property type="component" value="Unassembled WGS sequence"/>
</dbReference>